<organism evidence="1 2">
    <name type="scientific">Pristionchus fissidentatus</name>
    <dbReference type="NCBI Taxonomy" id="1538716"/>
    <lineage>
        <taxon>Eukaryota</taxon>
        <taxon>Metazoa</taxon>
        <taxon>Ecdysozoa</taxon>
        <taxon>Nematoda</taxon>
        <taxon>Chromadorea</taxon>
        <taxon>Rhabditida</taxon>
        <taxon>Rhabditina</taxon>
        <taxon>Diplogasteromorpha</taxon>
        <taxon>Diplogasteroidea</taxon>
        <taxon>Neodiplogasteridae</taxon>
        <taxon>Pristionchus</taxon>
    </lineage>
</organism>
<keyword evidence="2" id="KW-1185">Reference proteome</keyword>
<proteinExistence type="predicted"/>
<dbReference type="AlphaFoldDB" id="A0AAV5UUI2"/>
<dbReference type="Pfam" id="PF01663">
    <property type="entry name" value="Phosphodiest"/>
    <property type="match status" value="2"/>
</dbReference>
<evidence type="ECO:0000313" key="2">
    <source>
        <dbReference type="Proteomes" id="UP001432322"/>
    </source>
</evidence>
<dbReference type="GO" id="GO:0055120">
    <property type="term" value="C:striated muscle dense body"/>
    <property type="evidence" value="ECO:0007669"/>
    <property type="project" value="TreeGrafter"/>
</dbReference>
<comment type="caution">
    <text evidence="1">The sequence shown here is derived from an EMBL/GenBank/DDBJ whole genome shotgun (WGS) entry which is preliminary data.</text>
</comment>
<sequence length="168" mass="19363">MQQKEESHTSFTNNQFDGFGHSYLNEQDTPNILKMAECGSQAEHLIPSFPTKTYSNHYAIATGLYPSNNGVIDNEFLTKDEVNLSFFQFFFFKTLDYRKNLIKRKANSSKANRVIDWLISDSPPDLAMVYIENPDETGHETRPGNEQVLKSTRTVDGNIRYIFDKLHK</sequence>
<dbReference type="PANTHER" id="PTHR10151:SF114">
    <property type="entry name" value="ECTONUCLEOTIDE PYROPHOSPHATASE_PHOSPHODIESTERASE C27A7.3"/>
    <property type="match status" value="1"/>
</dbReference>
<dbReference type="SUPFAM" id="SSF53649">
    <property type="entry name" value="Alkaline phosphatase-like"/>
    <property type="match status" value="1"/>
</dbReference>
<dbReference type="PANTHER" id="PTHR10151">
    <property type="entry name" value="ECTONUCLEOTIDE PYROPHOSPHATASE/PHOSPHODIESTERASE"/>
    <property type="match status" value="1"/>
</dbReference>
<dbReference type="EMBL" id="BTSY01000001">
    <property type="protein sequence ID" value="GMT09989.1"/>
    <property type="molecule type" value="Genomic_DNA"/>
</dbReference>
<dbReference type="GO" id="GO:0031674">
    <property type="term" value="C:I band"/>
    <property type="evidence" value="ECO:0007669"/>
    <property type="project" value="TreeGrafter"/>
</dbReference>
<protein>
    <submittedName>
        <fullName evidence="1">Uncharacterized protein</fullName>
    </submittedName>
</protein>
<dbReference type="Proteomes" id="UP001432322">
    <property type="component" value="Unassembled WGS sequence"/>
</dbReference>
<evidence type="ECO:0000313" key="1">
    <source>
        <dbReference type="EMBL" id="GMT09989.1"/>
    </source>
</evidence>
<dbReference type="Gene3D" id="3.40.720.10">
    <property type="entry name" value="Alkaline Phosphatase, subunit A"/>
    <property type="match status" value="2"/>
</dbReference>
<reference evidence="1" key="1">
    <citation type="submission" date="2023-10" db="EMBL/GenBank/DDBJ databases">
        <title>Genome assembly of Pristionchus species.</title>
        <authorList>
            <person name="Yoshida K."/>
            <person name="Sommer R.J."/>
        </authorList>
    </citation>
    <scope>NUCLEOTIDE SEQUENCE</scope>
    <source>
        <strain evidence="1">RS5133</strain>
    </source>
</reference>
<dbReference type="GO" id="GO:0016529">
    <property type="term" value="C:sarcoplasmic reticulum"/>
    <property type="evidence" value="ECO:0007669"/>
    <property type="project" value="TreeGrafter"/>
</dbReference>
<dbReference type="InterPro" id="IPR002591">
    <property type="entry name" value="Phosphodiest/P_Trfase"/>
</dbReference>
<name>A0AAV5UUI2_9BILA</name>
<accession>A0AAV5UUI2</accession>
<feature type="non-terminal residue" evidence="1">
    <location>
        <position position="168"/>
    </location>
</feature>
<gene>
    <name evidence="1" type="ORF">PFISCL1PPCAC_1286</name>
</gene>
<dbReference type="InterPro" id="IPR017850">
    <property type="entry name" value="Alkaline_phosphatase_core_sf"/>
</dbReference>